<dbReference type="Proteomes" id="UP000218231">
    <property type="component" value="Unassembled WGS sequence"/>
</dbReference>
<evidence type="ECO:0000256" key="1">
    <source>
        <dbReference type="ARBA" id="ARBA00022763"/>
    </source>
</evidence>
<evidence type="ECO:0008006" key="4">
    <source>
        <dbReference type="Google" id="ProtNLM"/>
    </source>
</evidence>
<gene>
    <name evidence="2" type="ORF">WR25_19508</name>
</gene>
<dbReference type="PANTHER" id="PTHR35369">
    <property type="entry name" value="BLR3025 PROTEIN-RELATED"/>
    <property type="match status" value="1"/>
</dbReference>
<evidence type="ECO:0000313" key="3">
    <source>
        <dbReference type="Proteomes" id="UP000218231"/>
    </source>
</evidence>
<comment type="caution">
    <text evidence="2">The sequence shown here is derived from an EMBL/GenBank/DDBJ whole genome shotgun (WGS) entry which is preliminary data.</text>
</comment>
<protein>
    <recommendedName>
        <fullName evidence="4">UmuC domain-containing protein</fullName>
    </recommendedName>
</protein>
<accession>A0A2A2M6G0</accession>
<keyword evidence="3" id="KW-1185">Reference proteome</keyword>
<reference evidence="2 3" key="1">
    <citation type="journal article" date="2017" name="Curr. Biol.">
        <title>Genome architecture and evolution of a unichromosomal asexual nematode.</title>
        <authorList>
            <person name="Fradin H."/>
            <person name="Zegar C."/>
            <person name="Gutwein M."/>
            <person name="Lucas J."/>
            <person name="Kovtun M."/>
            <person name="Corcoran D."/>
            <person name="Baugh L.R."/>
            <person name="Kiontke K."/>
            <person name="Gunsalus K."/>
            <person name="Fitch D.H."/>
            <person name="Piano F."/>
        </authorList>
    </citation>
    <scope>NUCLEOTIDE SEQUENCE [LARGE SCALE GENOMIC DNA]</scope>
    <source>
        <strain evidence="2">PF1309</strain>
    </source>
</reference>
<sequence>MAPGRRPGWLLPVPQVLSETGLQLLGQAERIESGWWDGGDVRRDYYRIETRDGLRGWAFRDLAAPGPLWLQGWFA</sequence>
<proteinExistence type="predicted"/>
<organism evidence="2 3">
    <name type="scientific">Diploscapter pachys</name>
    <dbReference type="NCBI Taxonomy" id="2018661"/>
    <lineage>
        <taxon>Eukaryota</taxon>
        <taxon>Metazoa</taxon>
        <taxon>Ecdysozoa</taxon>
        <taxon>Nematoda</taxon>
        <taxon>Chromadorea</taxon>
        <taxon>Rhabditida</taxon>
        <taxon>Rhabditina</taxon>
        <taxon>Rhabditomorpha</taxon>
        <taxon>Rhabditoidea</taxon>
        <taxon>Rhabditidae</taxon>
        <taxon>Diploscapter</taxon>
    </lineage>
</organism>
<dbReference type="PANTHER" id="PTHR35369:SF2">
    <property type="entry name" value="BLR3025 PROTEIN"/>
    <property type="match status" value="1"/>
</dbReference>
<evidence type="ECO:0000313" key="2">
    <source>
        <dbReference type="EMBL" id="PAV93767.1"/>
    </source>
</evidence>
<dbReference type="InterPro" id="IPR050356">
    <property type="entry name" value="SulA_CellDiv_inhibitor"/>
</dbReference>
<dbReference type="GO" id="GO:0006281">
    <property type="term" value="P:DNA repair"/>
    <property type="evidence" value="ECO:0007669"/>
    <property type="project" value="TreeGrafter"/>
</dbReference>
<keyword evidence="1" id="KW-0227">DNA damage</keyword>
<dbReference type="AlphaFoldDB" id="A0A2A2M6G0"/>
<dbReference type="EMBL" id="LIAE01004436">
    <property type="protein sequence ID" value="PAV93767.1"/>
    <property type="molecule type" value="Genomic_DNA"/>
</dbReference>
<name>A0A2A2M6G0_9BILA</name>